<keyword evidence="7" id="KW-1185">Reference proteome</keyword>
<accession>A0ABT3KNP0</accession>
<dbReference type="InterPro" id="IPR000847">
    <property type="entry name" value="LysR_HTH_N"/>
</dbReference>
<evidence type="ECO:0000259" key="5">
    <source>
        <dbReference type="PROSITE" id="PS50931"/>
    </source>
</evidence>
<organism evidence="6 7">
    <name type="scientific">Verminephrobacter aporrectodeae subsp. tuberculatae</name>
    <dbReference type="NCBI Taxonomy" id="1110392"/>
    <lineage>
        <taxon>Bacteria</taxon>
        <taxon>Pseudomonadati</taxon>
        <taxon>Pseudomonadota</taxon>
        <taxon>Betaproteobacteria</taxon>
        <taxon>Burkholderiales</taxon>
        <taxon>Comamonadaceae</taxon>
        <taxon>Verminephrobacter</taxon>
    </lineage>
</organism>
<evidence type="ECO:0000256" key="4">
    <source>
        <dbReference type="ARBA" id="ARBA00023163"/>
    </source>
</evidence>
<dbReference type="PROSITE" id="PS50931">
    <property type="entry name" value="HTH_LYSR"/>
    <property type="match status" value="1"/>
</dbReference>
<dbReference type="Gene3D" id="1.10.10.10">
    <property type="entry name" value="Winged helix-like DNA-binding domain superfamily/Winged helix DNA-binding domain"/>
    <property type="match status" value="1"/>
</dbReference>
<keyword evidence="3" id="KW-0238">DNA-binding</keyword>
<dbReference type="PANTHER" id="PTHR30537">
    <property type="entry name" value="HTH-TYPE TRANSCRIPTIONAL REGULATOR"/>
    <property type="match status" value="1"/>
</dbReference>
<evidence type="ECO:0000313" key="6">
    <source>
        <dbReference type="EMBL" id="MCW5319885.1"/>
    </source>
</evidence>
<dbReference type="Pfam" id="PF00126">
    <property type="entry name" value="HTH_1"/>
    <property type="match status" value="1"/>
</dbReference>
<proteinExistence type="inferred from homology"/>
<dbReference type="SUPFAM" id="SSF46785">
    <property type="entry name" value="Winged helix' DNA-binding domain"/>
    <property type="match status" value="1"/>
</dbReference>
<evidence type="ECO:0000256" key="3">
    <source>
        <dbReference type="ARBA" id="ARBA00023125"/>
    </source>
</evidence>
<dbReference type="SUPFAM" id="SSF53850">
    <property type="entry name" value="Periplasmic binding protein-like II"/>
    <property type="match status" value="1"/>
</dbReference>
<dbReference type="InterPro" id="IPR005119">
    <property type="entry name" value="LysR_subst-bd"/>
</dbReference>
<evidence type="ECO:0000256" key="2">
    <source>
        <dbReference type="ARBA" id="ARBA00023015"/>
    </source>
</evidence>
<comment type="caution">
    <text evidence="6">The sequence shown here is derived from an EMBL/GenBank/DDBJ whole genome shotgun (WGS) entry which is preliminary data.</text>
</comment>
<dbReference type="InterPro" id="IPR036388">
    <property type="entry name" value="WH-like_DNA-bd_sf"/>
</dbReference>
<dbReference type="Proteomes" id="UP001208935">
    <property type="component" value="Unassembled WGS sequence"/>
</dbReference>
<dbReference type="PRINTS" id="PR00039">
    <property type="entry name" value="HTHLYSR"/>
</dbReference>
<reference evidence="7" key="1">
    <citation type="submission" date="2023-07" db="EMBL/GenBank/DDBJ databases">
        <title>Verminephrobacter genomes.</title>
        <authorList>
            <person name="Lund M.B."/>
        </authorList>
    </citation>
    <scope>NUCLEOTIDE SEQUENCE [LARGE SCALE GENOMIC DNA]</scope>
    <source>
        <strain evidence="7">AtM5-05</strain>
    </source>
</reference>
<dbReference type="Pfam" id="PF03466">
    <property type="entry name" value="LysR_substrate"/>
    <property type="match status" value="1"/>
</dbReference>
<protein>
    <submittedName>
        <fullName evidence="6">LysR family transcriptional regulator</fullName>
    </submittedName>
</protein>
<evidence type="ECO:0000256" key="1">
    <source>
        <dbReference type="ARBA" id="ARBA00009437"/>
    </source>
</evidence>
<sequence length="293" mass="32138">MDLLVGFEAAARLLSFSKAGDEVFVTQSAISRQVKKLEEYLGLALFERQHRSLVLTESGRVLFEVSGEALARLSTTVESLRRGQSEQGVRISTTSSFAALWLVPHLSRFKAQYPDVALHVSADNRVRDLSHGGADLAVRYCAPEQAMSVEHVLLSGEDVFPVCSPALLRRRSLARIEDLGQHSLLHLEDTQNAWPWLQWTHWIRAAGGNAQALDAGLRWSHFDQLVQAAAMGHGVALGSAPLVNHLLHEGLLVAPLSQRVPSPRSFFLRYGARRDAAVNAVATWLQEALGQGA</sequence>
<dbReference type="PANTHER" id="PTHR30537:SF74">
    <property type="entry name" value="HTH-TYPE TRANSCRIPTIONAL REGULATOR TRPI"/>
    <property type="match status" value="1"/>
</dbReference>
<comment type="similarity">
    <text evidence="1">Belongs to the LysR transcriptional regulatory family.</text>
</comment>
<name>A0ABT3KNP0_9BURK</name>
<dbReference type="CDD" id="cd08432">
    <property type="entry name" value="PBP2_GcdR_TrpI_HvrB_AmpR_like"/>
    <property type="match status" value="1"/>
</dbReference>
<dbReference type="Gene3D" id="3.40.190.10">
    <property type="entry name" value="Periplasmic binding protein-like II"/>
    <property type="match status" value="2"/>
</dbReference>
<dbReference type="InterPro" id="IPR036390">
    <property type="entry name" value="WH_DNA-bd_sf"/>
</dbReference>
<dbReference type="InterPro" id="IPR058163">
    <property type="entry name" value="LysR-type_TF_proteobact-type"/>
</dbReference>
<evidence type="ECO:0000313" key="7">
    <source>
        <dbReference type="Proteomes" id="UP001208935"/>
    </source>
</evidence>
<dbReference type="EMBL" id="QZCW01000001">
    <property type="protein sequence ID" value="MCW5319885.1"/>
    <property type="molecule type" value="Genomic_DNA"/>
</dbReference>
<gene>
    <name evidence="6" type="ORF">D5039_01465</name>
</gene>
<keyword evidence="4" id="KW-0804">Transcription</keyword>
<keyword evidence="2" id="KW-0805">Transcription regulation</keyword>
<feature type="domain" description="HTH lysR-type" evidence="5">
    <location>
        <begin position="1"/>
        <end position="56"/>
    </location>
</feature>